<protein>
    <submittedName>
        <fullName evidence="1">Uncharacterized protein</fullName>
    </submittedName>
</protein>
<dbReference type="Proteomes" id="UP000222310">
    <property type="component" value="Unassembled WGS sequence"/>
</dbReference>
<gene>
    <name evidence="1" type="ORF">VF08_21180</name>
</gene>
<organism evidence="1 2">
    <name type="scientific">Nostoc linckia z8</name>
    <dbReference type="NCBI Taxonomy" id="1628746"/>
    <lineage>
        <taxon>Bacteria</taxon>
        <taxon>Bacillati</taxon>
        <taxon>Cyanobacteriota</taxon>
        <taxon>Cyanophyceae</taxon>
        <taxon>Nostocales</taxon>
        <taxon>Nostocaceae</taxon>
        <taxon>Nostoc</taxon>
    </lineage>
</organism>
<sequence>MTIPQYPTPDPAWDYARLWALLQNSTSDCHLLLDDIAALEESTPEHDAEIRQRLDAIGQQLNSARRLLDE</sequence>
<comment type="caution">
    <text evidence="1">The sequence shown here is derived from an EMBL/GenBank/DDBJ whole genome shotgun (WGS) entry which is preliminary data.</text>
</comment>
<name>A0A9Q5ZA04_NOSLI</name>
<reference evidence="1 2" key="1">
    <citation type="submission" date="2015-02" db="EMBL/GenBank/DDBJ databases">
        <title>Nostoc linckia genome annotation.</title>
        <authorList>
            <person name="Zhou Z."/>
        </authorList>
    </citation>
    <scope>NUCLEOTIDE SEQUENCE [LARGE SCALE GENOMIC DNA]</scope>
    <source>
        <strain evidence="2">z8</strain>
    </source>
</reference>
<dbReference type="AlphaFoldDB" id="A0A9Q5ZA04"/>
<evidence type="ECO:0000313" key="2">
    <source>
        <dbReference type="Proteomes" id="UP000222310"/>
    </source>
</evidence>
<dbReference type="EMBL" id="LAHD01000065">
    <property type="protein sequence ID" value="PHK01774.1"/>
    <property type="molecule type" value="Genomic_DNA"/>
</dbReference>
<accession>A0A9Q5ZA04</accession>
<proteinExistence type="predicted"/>
<evidence type="ECO:0000313" key="1">
    <source>
        <dbReference type="EMBL" id="PHK01774.1"/>
    </source>
</evidence>
<dbReference type="GeneID" id="57094655"/>
<dbReference type="RefSeq" id="WP_099070410.1">
    <property type="nucleotide sequence ID" value="NZ_LAHD01000065.1"/>
</dbReference>